<gene>
    <name evidence="7" type="ordered locus">PCC8801_1340</name>
</gene>
<dbReference type="AlphaFoldDB" id="B7K3R0"/>
<reference evidence="8" key="1">
    <citation type="journal article" date="2011" name="MBio">
        <title>Novel metabolic attributes of the genus Cyanothece, comprising a group of unicellular nitrogen-fixing Cyanobacteria.</title>
        <authorList>
            <person name="Bandyopadhyay A."/>
            <person name="Elvitigala T."/>
            <person name="Welsh E."/>
            <person name="Stockel J."/>
            <person name="Liberton M."/>
            <person name="Min H."/>
            <person name="Sherman L.A."/>
            <person name="Pakrasi H.B."/>
        </authorList>
    </citation>
    <scope>NUCLEOTIDE SEQUENCE [LARGE SCALE GENOMIC DNA]</scope>
    <source>
        <strain evidence="8">PCC 8801</strain>
    </source>
</reference>
<dbReference type="HOGENOM" id="CLU_161803_1_0_3"/>
<protein>
    <recommendedName>
        <fullName evidence="6">Lipopolysaccharide assembly protein A domain-containing protein</fullName>
    </recommendedName>
</protein>
<accession>B7K3R0</accession>
<dbReference type="STRING" id="41431.PCC8801_1340"/>
<dbReference type="Proteomes" id="UP000008204">
    <property type="component" value="Chromosome"/>
</dbReference>
<proteinExistence type="predicted"/>
<evidence type="ECO:0000313" key="8">
    <source>
        <dbReference type="Proteomes" id="UP000008204"/>
    </source>
</evidence>
<keyword evidence="1" id="KW-1003">Cell membrane</keyword>
<dbReference type="eggNOG" id="COG5416">
    <property type="taxonomic scope" value="Bacteria"/>
</dbReference>
<name>B7K3R0_RIPO1</name>
<evidence type="ECO:0000256" key="1">
    <source>
        <dbReference type="ARBA" id="ARBA00022475"/>
    </source>
</evidence>
<feature type="transmembrane region" description="Helical" evidence="5">
    <location>
        <begin position="45"/>
        <end position="67"/>
    </location>
</feature>
<feature type="domain" description="Lipopolysaccharide assembly protein A" evidence="6">
    <location>
        <begin position="26"/>
        <end position="85"/>
    </location>
</feature>
<keyword evidence="2 5" id="KW-0812">Transmembrane</keyword>
<sequence>MKALTNLITAIIIAFWLGAIAIFSIQNITAISLQFLAWESIKIPVGILLSFSVAGGIILGTLLVPLLRISQPRRRKRSLRNNQELDEFEF</sequence>
<evidence type="ECO:0000256" key="4">
    <source>
        <dbReference type="ARBA" id="ARBA00023136"/>
    </source>
</evidence>
<feature type="transmembrane region" description="Helical" evidence="5">
    <location>
        <begin position="7"/>
        <end position="25"/>
    </location>
</feature>
<dbReference type="GO" id="GO:0005886">
    <property type="term" value="C:plasma membrane"/>
    <property type="evidence" value="ECO:0007669"/>
    <property type="project" value="InterPro"/>
</dbReference>
<evidence type="ECO:0000256" key="2">
    <source>
        <dbReference type="ARBA" id="ARBA00022692"/>
    </source>
</evidence>
<dbReference type="RefSeq" id="WP_012594676.1">
    <property type="nucleotide sequence ID" value="NC_011726.1"/>
</dbReference>
<evidence type="ECO:0000259" key="6">
    <source>
        <dbReference type="Pfam" id="PF06305"/>
    </source>
</evidence>
<organism evidence="7 8">
    <name type="scientific">Rippkaea orientalis (strain PCC 8801 / RF-1)</name>
    <name type="common">Cyanothece sp. (strain PCC 8801)</name>
    <dbReference type="NCBI Taxonomy" id="41431"/>
    <lineage>
        <taxon>Bacteria</taxon>
        <taxon>Bacillati</taxon>
        <taxon>Cyanobacteriota</taxon>
        <taxon>Cyanophyceae</taxon>
        <taxon>Oscillatoriophycideae</taxon>
        <taxon>Chroococcales</taxon>
        <taxon>Aphanothecaceae</taxon>
        <taxon>Rippkaea</taxon>
        <taxon>Rippkaea orientalis</taxon>
    </lineage>
</organism>
<keyword evidence="3 5" id="KW-1133">Transmembrane helix</keyword>
<dbReference type="EMBL" id="CP001287">
    <property type="protein sequence ID" value="ACK65402.1"/>
    <property type="molecule type" value="Genomic_DNA"/>
</dbReference>
<dbReference type="Pfam" id="PF06305">
    <property type="entry name" value="LapA_dom"/>
    <property type="match status" value="1"/>
</dbReference>
<dbReference type="OrthoDB" id="426174at2"/>
<keyword evidence="4 5" id="KW-0472">Membrane</keyword>
<evidence type="ECO:0000256" key="5">
    <source>
        <dbReference type="SAM" id="Phobius"/>
    </source>
</evidence>
<evidence type="ECO:0000313" key="7">
    <source>
        <dbReference type="EMBL" id="ACK65402.1"/>
    </source>
</evidence>
<evidence type="ECO:0000256" key="3">
    <source>
        <dbReference type="ARBA" id="ARBA00022989"/>
    </source>
</evidence>
<dbReference type="KEGG" id="cyp:PCC8801_1340"/>
<dbReference type="InterPro" id="IPR010445">
    <property type="entry name" value="LapA_dom"/>
</dbReference>
<keyword evidence="8" id="KW-1185">Reference proteome</keyword>